<keyword evidence="2" id="KW-1185">Reference proteome</keyword>
<reference evidence="2" key="1">
    <citation type="journal article" date="2006" name="Science">
        <title>Phytophthora genome sequences uncover evolutionary origins and mechanisms of pathogenesis.</title>
        <authorList>
            <person name="Tyler B.M."/>
            <person name="Tripathy S."/>
            <person name="Zhang X."/>
            <person name="Dehal P."/>
            <person name="Jiang R.H."/>
            <person name="Aerts A."/>
            <person name="Arredondo F.D."/>
            <person name="Baxter L."/>
            <person name="Bensasson D."/>
            <person name="Beynon J.L."/>
            <person name="Chapman J."/>
            <person name="Damasceno C.M."/>
            <person name="Dorrance A.E."/>
            <person name="Dou D."/>
            <person name="Dickerman A.W."/>
            <person name="Dubchak I.L."/>
            <person name="Garbelotto M."/>
            <person name="Gijzen M."/>
            <person name="Gordon S.G."/>
            <person name="Govers F."/>
            <person name="Grunwald N.J."/>
            <person name="Huang W."/>
            <person name="Ivors K.L."/>
            <person name="Jones R.W."/>
            <person name="Kamoun S."/>
            <person name="Krampis K."/>
            <person name="Lamour K.H."/>
            <person name="Lee M.K."/>
            <person name="McDonald W.H."/>
            <person name="Medina M."/>
            <person name="Meijer H.J."/>
            <person name="Nordberg E.K."/>
            <person name="Maclean D.J."/>
            <person name="Ospina-Giraldo M.D."/>
            <person name="Morris P.F."/>
            <person name="Phuntumart V."/>
            <person name="Putnam N.H."/>
            <person name="Rash S."/>
            <person name="Rose J.K."/>
            <person name="Sakihama Y."/>
            <person name="Salamov A.A."/>
            <person name="Savidor A."/>
            <person name="Scheuring C.F."/>
            <person name="Smith B.M."/>
            <person name="Sobral B.W."/>
            <person name="Terry A."/>
            <person name="Torto-Alalibo T.A."/>
            <person name="Win J."/>
            <person name="Xu Z."/>
            <person name="Zhang H."/>
            <person name="Grigoriev I.V."/>
            <person name="Rokhsar D.S."/>
            <person name="Boore J.L."/>
        </authorList>
    </citation>
    <scope>NUCLEOTIDE SEQUENCE [LARGE SCALE GENOMIC DNA]</scope>
    <source>
        <strain evidence="2">Pr102</strain>
    </source>
</reference>
<dbReference type="InParanoid" id="H3HBY3"/>
<organism evidence="1 2">
    <name type="scientific">Phytophthora ramorum</name>
    <name type="common">Sudden oak death agent</name>
    <dbReference type="NCBI Taxonomy" id="164328"/>
    <lineage>
        <taxon>Eukaryota</taxon>
        <taxon>Sar</taxon>
        <taxon>Stramenopiles</taxon>
        <taxon>Oomycota</taxon>
        <taxon>Peronosporomycetes</taxon>
        <taxon>Peronosporales</taxon>
        <taxon>Peronosporaceae</taxon>
        <taxon>Phytophthora</taxon>
    </lineage>
</organism>
<name>H3HBY3_PHYRM</name>
<dbReference type="eggNOG" id="ENOG502S52V">
    <property type="taxonomic scope" value="Eukaryota"/>
</dbReference>
<accession>H3HBY3</accession>
<dbReference type="VEuPathDB" id="FungiDB:KRP23_3688"/>
<evidence type="ECO:0000313" key="2">
    <source>
        <dbReference type="Proteomes" id="UP000005238"/>
    </source>
</evidence>
<dbReference type="OMA" id="NWRSWYG"/>
<dbReference type="AlphaFoldDB" id="H3HBY3"/>
<sequence>MLGASPKRRLSIVKKNPFLESLTTQSNWRSWYGDVDMHNLLDPPLAHVPEKLRSHEVTPLVLPEADLISSVPSKKAGELEMLEADIRREKQRGSAFSEQLLMMLQGKTVSGMLLEEEYQPLLQ</sequence>
<dbReference type="VEuPathDB" id="FungiDB:KRP22_3074"/>
<dbReference type="Proteomes" id="UP000005238">
    <property type="component" value="Unassembled WGS sequence"/>
</dbReference>
<dbReference type="HOGENOM" id="CLU_103559_0_0_1"/>
<reference evidence="1" key="2">
    <citation type="submission" date="2015-06" db="UniProtKB">
        <authorList>
            <consortium name="EnsemblProtists"/>
        </authorList>
    </citation>
    <scope>IDENTIFICATION</scope>
    <source>
        <strain evidence="1">Pr102</strain>
    </source>
</reference>
<evidence type="ECO:0000313" key="1">
    <source>
        <dbReference type="EnsemblProtists" id="Phyra94630"/>
    </source>
</evidence>
<protein>
    <submittedName>
        <fullName evidence="1">Uncharacterized protein</fullName>
    </submittedName>
</protein>
<dbReference type="EMBL" id="DS566017">
    <property type="status" value="NOT_ANNOTATED_CDS"/>
    <property type="molecule type" value="Genomic_DNA"/>
</dbReference>
<dbReference type="EnsemblProtists" id="Phyra94630">
    <property type="protein sequence ID" value="Phyra94630"/>
    <property type="gene ID" value="Phyra94630"/>
</dbReference>
<proteinExistence type="predicted"/>